<dbReference type="OrthoDB" id="5535068at2759"/>
<dbReference type="EnsemblFungi" id="PTTG_08393-t43_1">
    <property type="protein sequence ID" value="PTTG_08393-t43_1-p1"/>
    <property type="gene ID" value="PTTG_08393"/>
</dbReference>
<sequence length="162" mass="18712">MAEPTTVEAVKIKPPHGKSLKFDGTNVERFLHQYQVAARLDKASGQDMAEQLFFFASMLSYWGEVDSAKFTARDIRTLTEGWVARGGVSSVEDYQAFRKHWEPIQAYLLAKDHIDSVEEIRNDYYQSFSLVVQDRIREQLLKDNTMITTADNRFKLPKFDVL</sequence>
<reference evidence="1" key="1">
    <citation type="submission" date="2009-11" db="EMBL/GenBank/DDBJ databases">
        <authorList>
            <consortium name="The Broad Institute Genome Sequencing Platform"/>
            <person name="Ward D."/>
            <person name="Feldgarden M."/>
            <person name="Earl A."/>
            <person name="Young S.K."/>
            <person name="Zeng Q."/>
            <person name="Koehrsen M."/>
            <person name="Alvarado L."/>
            <person name="Berlin A."/>
            <person name="Bochicchio J."/>
            <person name="Borenstein D."/>
            <person name="Chapman S.B."/>
            <person name="Chen Z."/>
            <person name="Engels R."/>
            <person name="Freedman E."/>
            <person name="Gellesch M."/>
            <person name="Goldberg J."/>
            <person name="Griggs A."/>
            <person name="Gujja S."/>
            <person name="Heilman E."/>
            <person name="Heiman D."/>
            <person name="Hepburn T."/>
            <person name="Howarth C."/>
            <person name="Jen D."/>
            <person name="Larson L."/>
            <person name="Lewis B."/>
            <person name="Mehta T."/>
            <person name="Park D."/>
            <person name="Pearson M."/>
            <person name="Roberts A."/>
            <person name="Saif S."/>
            <person name="Shea T."/>
            <person name="Shenoy N."/>
            <person name="Sisk P."/>
            <person name="Stolte C."/>
            <person name="Sykes S."/>
            <person name="Thomson T."/>
            <person name="Walk T."/>
            <person name="White J."/>
            <person name="Yandava C."/>
            <person name="Izard J."/>
            <person name="Baranova O.V."/>
            <person name="Blanton J.M."/>
            <person name="Tanner A.C."/>
            <person name="Dewhirst F.E."/>
            <person name="Haas B."/>
            <person name="Nusbaum C."/>
            <person name="Birren B."/>
        </authorList>
    </citation>
    <scope>NUCLEOTIDE SEQUENCE [LARGE SCALE GENOMIC DNA]</scope>
    <source>
        <strain evidence="1">1-1 BBBD Race 1</strain>
    </source>
</reference>
<dbReference type="Proteomes" id="UP000005240">
    <property type="component" value="Unassembled WGS sequence"/>
</dbReference>
<gene>
    <name evidence="1" type="ORF">PTTG_08393</name>
</gene>
<accession>A0A180G0S5</accession>
<reference evidence="2" key="4">
    <citation type="submission" date="2025-05" db="UniProtKB">
        <authorList>
            <consortium name="EnsemblFungi"/>
        </authorList>
    </citation>
    <scope>IDENTIFICATION</scope>
    <source>
        <strain evidence="2">isolate 1-1 / race 1 (BBBD)</strain>
    </source>
</reference>
<keyword evidence="3" id="KW-1185">Reference proteome</keyword>
<protein>
    <submittedName>
        <fullName evidence="1 2">Uncharacterized protein</fullName>
    </submittedName>
</protein>
<dbReference type="VEuPathDB" id="FungiDB:PTTG_08393"/>
<evidence type="ECO:0000313" key="2">
    <source>
        <dbReference type="EnsemblFungi" id="PTTG_08393-t43_1-p1"/>
    </source>
</evidence>
<organism evidence="1">
    <name type="scientific">Puccinia triticina (isolate 1-1 / race 1 (BBBD))</name>
    <name type="common">Brown leaf rust fungus</name>
    <dbReference type="NCBI Taxonomy" id="630390"/>
    <lineage>
        <taxon>Eukaryota</taxon>
        <taxon>Fungi</taxon>
        <taxon>Dikarya</taxon>
        <taxon>Basidiomycota</taxon>
        <taxon>Pucciniomycotina</taxon>
        <taxon>Pucciniomycetes</taxon>
        <taxon>Pucciniales</taxon>
        <taxon>Pucciniaceae</taxon>
        <taxon>Puccinia</taxon>
    </lineage>
</organism>
<name>A0A180G0S5_PUCT1</name>
<evidence type="ECO:0000313" key="3">
    <source>
        <dbReference type="Proteomes" id="UP000005240"/>
    </source>
</evidence>
<proteinExistence type="predicted"/>
<reference evidence="1" key="2">
    <citation type="submission" date="2016-05" db="EMBL/GenBank/DDBJ databases">
        <title>Comparative analysis highlights variable genome content of wheat rusts and divergence of the mating loci.</title>
        <authorList>
            <person name="Cuomo C.A."/>
            <person name="Bakkeren G."/>
            <person name="Szabo L."/>
            <person name="Khalil H."/>
            <person name="Joly D."/>
            <person name="Goldberg J."/>
            <person name="Young S."/>
            <person name="Zeng Q."/>
            <person name="Fellers J."/>
        </authorList>
    </citation>
    <scope>NUCLEOTIDE SEQUENCE [LARGE SCALE GENOMIC DNA]</scope>
    <source>
        <strain evidence="1">1-1 BBBD Race 1</strain>
    </source>
</reference>
<reference evidence="2 3" key="3">
    <citation type="journal article" date="2017" name="G3 (Bethesda)">
        <title>Comparative analysis highlights variable genome content of wheat rusts and divergence of the mating loci.</title>
        <authorList>
            <person name="Cuomo C.A."/>
            <person name="Bakkeren G."/>
            <person name="Khalil H.B."/>
            <person name="Panwar V."/>
            <person name="Joly D."/>
            <person name="Linning R."/>
            <person name="Sakthikumar S."/>
            <person name="Song X."/>
            <person name="Adiconis X."/>
            <person name="Fan L."/>
            <person name="Goldberg J.M."/>
            <person name="Levin J.Z."/>
            <person name="Young S."/>
            <person name="Zeng Q."/>
            <person name="Anikster Y."/>
            <person name="Bruce M."/>
            <person name="Wang M."/>
            <person name="Yin C."/>
            <person name="McCallum B."/>
            <person name="Szabo L.J."/>
            <person name="Hulbert S."/>
            <person name="Chen X."/>
            <person name="Fellers J.P."/>
        </authorList>
    </citation>
    <scope>NUCLEOTIDE SEQUENCE</scope>
    <source>
        <strain evidence="3">Isolate 1-1 / race 1 (BBBD)</strain>
        <strain evidence="2">isolate 1-1 / race 1 (BBBD)</strain>
    </source>
</reference>
<dbReference type="EMBL" id="ADAS02001308">
    <property type="protein sequence ID" value="OAV86306.1"/>
    <property type="molecule type" value="Genomic_DNA"/>
</dbReference>
<dbReference type="AlphaFoldDB" id="A0A180G0S5"/>
<evidence type="ECO:0000313" key="1">
    <source>
        <dbReference type="EMBL" id="OAV86306.1"/>
    </source>
</evidence>
<feature type="non-terminal residue" evidence="1">
    <location>
        <position position="162"/>
    </location>
</feature>